<organism evidence="1">
    <name type="scientific">Aplanochytrium stocchinoi</name>
    <dbReference type="NCBI Taxonomy" id="215587"/>
    <lineage>
        <taxon>Eukaryota</taxon>
        <taxon>Sar</taxon>
        <taxon>Stramenopiles</taxon>
        <taxon>Bigyra</taxon>
        <taxon>Labyrinthulomycetes</taxon>
        <taxon>Thraustochytrida</taxon>
        <taxon>Thraustochytriidae</taxon>
        <taxon>Aplanochytrium</taxon>
    </lineage>
</organism>
<accession>A0A7S3UZG7</accession>
<sequence>MLSVKAGCPYSRPSAVCIDFQFSSGCVHSTQTWALSRVLPKVRAIRSFTCTNIICSVLSCCFFMKRKDTDILPTTFITHQLRKEKKERKKQKKKKNKLPE</sequence>
<name>A0A7S3UZG7_9STRA</name>
<evidence type="ECO:0000313" key="1">
    <source>
        <dbReference type="EMBL" id="CAE0442273.1"/>
    </source>
</evidence>
<protein>
    <submittedName>
        <fullName evidence="1">Uncharacterized protein</fullName>
    </submittedName>
</protein>
<reference evidence="1" key="1">
    <citation type="submission" date="2021-01" db="EMBL/GenBank/DDBJ databases">
        <authorList>
            <person name="Corre E."/>
            <person name="Pelletier E."/>
            <person name="Niang G."/>
            <person name="Scheremetjew M."/>
            <person name="Finn R."/>
            <person name="Kale V."/>
            <person name="Holt S."/>
            <person name="Cochrane G."/>
            <person name="Meng A."/>
            <person name="Brown T."/>
            <person name="Cohen L."/>
        </authorList>
    </citation>
    <scope>NUCLEOTIDE SEQUENCE</scope>
    <source>
        <strain evidence="1">GSBS06</strain>
    </source>
</reference>
<proteinExistence type="predicted"/>
<dbReference type="AlphaFoldDB" id="A0A7S3UZG7"/>
<dbReference type="EMBL" id="HBIN01016300">
    <property type="protein sequence ID" value="CAE0442273.1"/>
    <property type="molecule type" value="Transcribed_RNA"/>
</dbReference>
<gene>
    <name evidence="1" type="ORF">ASTO00021_LOCUS12384</name>
</gene>